<dbReference type="InterPro" id="IPR027417">
    <property type="entry name" value="P-loop_NTPase"/>
</dbReference>
<dbReference type="Proteomes" id="UP000030889">
    <property type="component" value="Unassembled WGS sequence"/>
</dbReference>
<evidence type="ECO:0000313" key="2">
    <source>
        <dbReference type="Proteomes" id="UP000030889"/>
    </source>
</evidence>
<dbReference type="Gene3D" id="3.40.50.300">
    <property type="entry name" value="P-loop containing nucleotide triphosphate hydrolases"/>
    <property type="match status" value="1"/>
</dbReference>
<protein>
    <recommendedName>
        <fullName evidence="3">UDP-N-acetylglucosamine kinase</fullName>
    </recommendedName>
</protein>
<sequence>MSKKRLRIFAGPNGSGKSTIFSAVDKKVGCKYFVNADEIYKSLSETGCLSFDYYTILPQEDSLKEAFRTSGFYDKSRSGKDIISRLTVENNVLHVPRESVDSYFAAFIADFLRFNMLNIVRQFTIETVMSDVRKMDYIRLAKQSGYRIYLYFVSTQDVEINIGRVAQRVQLGGHDVPREKIIRRYTKSLENVYDCLKLCDRAYFFDNSAAQWRMLAEYDAESGSLSVLKESVPEWFDEYVLRKLA</sequence>
<gene>
    <name evidence="1" type="ORF">LG35_08760</name>
</gene>
<keyword evidence="2" id="KW-1185">Reference proteome</keyword>
<organism evidence="1 2">
    <name type="scientific">Alistipes inops</name>
    <dbReference type="NCBI Taxonomy" id="1501391"/>
    <lineage>
        <taxon>Bacteria</taxon>
        <taxon>Pseudomonadati</taxon>
        <taxon>Bacteroidota</taxon>
        <taxon>Bacteroidia</taxon>
        <taxon>Bacteroidales</taxon>
        <taxon>Rikenellaceae</taxon>
        <taxon>Alistipes</taxon>
    </lineage>
</organism>
<name>A0ABR4YIT5_9BACT</name>
<comment type="caution">
    <text evidence="1">The sequence shown here is derived from an EMBL/GenBank/DDBJ whole genome shotgun (WGS) entry which is preliminary data.</text>
</comment>
<evidence type="ECO:0000313" key="1">
    <source>
        <dbReference type="EMBL" id="KHE41316.1"/>
    </source>
</evidence>
<dbReference type="EMBL" id="JRGF01000012">
    <property type="protein sequence ID" value="KHE41316.1"/>
    <property type="molecule type" value="Genomic_DNA"/>
</dbReference>
<proteinExistence type="predicted"/>
<dbReference type="PANTHER" id="PTHR39206">
    <property type="entry name" value="SLL8004 PROTEIN"/>
    <property type="match status" value="1"/>
</dbReference>
<accession>A0ABR4YIT5</accession>
<dbReference type="PANTHER" id="PTHR39206:SF1">
    <property type="entry name" value="SLL8004 PROTEIN"/>
    <property type="match status" value="1"/>
</dbReference>
<evidence type="ECO:0008006" key="3">
    <source>
        <dbReference type="Google" id="ProtNLM"/>
    </source>
</evidence>
<dbReference type="SUPFAM" id="SSF52540">
    <property type="entry name" value="P-loop containing nucleoside triphosphate hydrolases"/>
    <property type="match status" value="1"/>
</dbReference>
<reference evidence="1 2" key="1">
    <citation type="submission" date="2014-09" db="EMBL/GenBank/DDBJ databases">
        <title>Alistipes sp. 627, sp. nov., a novel member of the family Rikenellaceae isolated from human faeces.</title>
        <authorList>
            <person name="Shkoporov A.N."/>
            <person name="Chaplin A.V."/>
            <person name="Motuzova O.V."/>
            <person name="Kafarskaia L.I."/>
            <person name="Khokhlova E.V."/>
            <person name="Efimov B.A."/>
        </authorList>
    </citation>
    <scope>NUCLEOTIDE SEQUENCE [LARGE SCALE GENOMIC DNA]</scope>
    <source>
        <strain evidence="1 2">627</strain>
    </source>
</reference>